<dbReference type="Gene3D" id="1.10.150.310">
    <property type="entry name" value="Tex RuvX-like domain-like"/>
    <property type="match status" value="1"/>
</dbReference>
<evidence type="ECO:0000259" key="3">
    <source>
        <dbReference type="SMART" id="SM00278"/>
    </source>
</evidence>
<dbReference type="KEGG" id="lpk:LACPI_0855"/>
<protein>
    <submittedName>
        <fullName evidence="4">Competence protein CelA</fullName>
    </submittedName>
</protein>
<dbReference type="NCBIfam" id="TIGR00426">
    <property type="entry name" value="competence protein ComEA helix-hairpin-helix repeat region"/>
    <property type="match status" value="1"/>
</dbReference>
<dbReference type="InterPro" id="IPR010994">
    <property type="entry name" value="RuvA_2-like"/>
</dbReference>
<sequence length="230" mass="25060">MQIEKLIEKIKHHRWLVIGLLIPIMVIALLFVILVKQDTAPSSVGLVSSPQHNAGENPEKGVKKMAGNDKKTTDKERERKDRITVDLKGAVKKPAVYTLKQDSRVNDLLLLAGGVTDQADTKSINLAQKLTDEQVIYVASIGEDRPVEIVGTKAHDDVDSAAAQATDKVNINTADLAQLQKLSGVGMKKAQDIIDYREQNGKFNQPEDLGNVSGFGEKSLEKLKGSVAVD</sequence>
<dbReference type="GO" id="GO:0006281">
    <property type="term" value="P:DNA repair"/>
    <property type="evidence" value="ECO:0007669"/>
    <property type="project" value="InterPro"/>
</dbReference>
<keyword evidence="2" id="KW-1133">Transmembrane helix</keyword>
<dbReference type="EMBL" id="LN774769">
    <property type="protein sequence ID" value="CEN28055.1"/>
    <property type="molecule type" value="Genomic_DNA"/>
</dbReference>
<dbReference type="PANTHER" id="PTHR21180">
    <property type="entry name" value="ENDONUCLEASE/EXONUCLEASE/PHOSPHATASE FAMILY DOMAIN-CONTAINING PROTEIN 1"/>
    <property type="match status" value="1"/>
</dbReference>
<name>A0A0D6DVP3_9LACT</name>
<evidence type="ECO:0000313" key="4">
    <source>
        <dbReference type="EMBL" id="CEN28055.1"/>
    </source>
</evidence>
<dbReference type="GO" id="GO:0015628">
    <property type="term" value="P:protein secretion by the type II secretion system"/>
    <property type="evidence" value="ECO:0007669"/>
    <property type="project" value="TreeGrafter"/>
</dbReference>
<dbReference type="SUPFAM" id="SSF47781">
    <property type="entry name" value="RuvA domain 2-like"/>
    <property type="match status" value="1"/>
</dbReference>
<feature type="region of interest" description="Disordered" evidence="1">
    <location>
        <begin position="46"/>
        <end position="80"/>
    </location>
</feature>
<feature type="compositionally biased region" description="Basic and acidic residues" evidence="1">
    <location>
        <begin position="57"/>
        <end position="80"/>
    </location>
</feature>
<organism evidence="4 5">
    <name type="scientific">Pseudolactococcus piscium MKFS47</name>
    <dbReference type="NCBI Taxonomy" id="297352"/>
    <lineage>
        <taxon>Bacteria</taxon>
        <taxon>Bacillati</taxon>
        <taxon>Bacillota</taxon>
        <taxon>Bacilli</taxon>
        <taxon>Lactobacillales</taxon>
        <taxon>Streptococcaceae</taxon>
        <taxon>Pseudolactococcus</taxon>
    </lineage>
</organism>
<dbReference type="Pfam" id="PF10531">
    <property type="entry name" value="SLBB"/>
    <property type="match status" value="1"/>
</dbReference>
<dbReference type="InterPro" id="IPR004509">
    <property type="entry name" value="Competence_ComEA_HhH"/>
</dbReference>
<feature type="domain" description="Helix-hairpin-helix DNA-binding motif class 1" evidence="3">
    <location>
        <begin position="207"/>
        <end position="226"/>
    </location>
</feature>
<dbReference type="InterPro" id="IPR019554">
    <property type="entry name" value="Soluble_ligand-bd"/>
</dbReference>
<dbReference type="STRING" id="1364.LP2241_20424"/>
<dbReference type="PANTHER" id="PTHR21180:SF32">
    <property type="entry name" value="ENDONUCLEASE_EXONUCLEASE_PHOSPHATASE FAMILY DOMAIN-CONTAINING PROTEIN 1"/>
    <property type="match status" value="1"/>
</dbReference>
<evidence type="ECO:0000256" key="1">
    <source>
        <dbReference type="SAM" id="MobiDB-lite"/>
    </source>
</evidence>
<evidence type="ECO:0000256" key="2">
    <source>
        <dbReference type="SAM" id="Phobius"/>
    </source>
</evidence>
<feature type="transmembrane region" description="Helical" evidence="2">
    <location>
        <begin position="15"/>
        <end position="35"/>
    </location>
</feature>
<accession>A0A0D6DVP3</accession>
<dbReference type="Gene3D" id="3.10.560.10">
    <property type="entry name" value="Outer membrane lipoprotein wza domain like"/>
    <property type="match status" value="1"/>
</dbReference>
<reference evidence="5" key="1">
    <citation type="submission" date="2015-01" db="EMBL/GenBank/DDBJ databases">
        <authorList>
            <person name="Andreevskaya M."/>
        </authorList>
    </citation>
    <scope>NUCLEOTIDE SEQUENCE [LARGE SCALE GENOMIC DNA]</scope>
    <source>
        <strain evidence="5">MKFS47</strain>
    </source>
</reference>
<dbReference type="SMART" id="SM00278">
    <property type="entry name" value="HhH1"/>
    <property type="match status" value="2"/>
</dbReference>
<dbReference type="AlphaFoldDB" id="A0A0D6DVP3"/>
<gene>
    <name evidence="4" type="primary">celA</name>
    <name evidence="4" type="ORF">LACPI_0855</name>
</gene>
<evidence type="ECO:0000313" key="5">
    <source>
        <dbReference type="Proteomes" id="UP000033166"/>
    </source>
</evidence>
<keyword evidence="2" id="KW-0812">Transmembrane</keyword>
<dbReference type="Proteomes" id="UP000033166">
    <property type="component" value="Chromosome I"/>
</dbReference>
<dbReference type="InterPro" id="IPR051675">
    <property type="entry name" value="Endo/Exo/Phosphatase_dom_1"/>
</dbReference>
<feature type="domain" description="Helix-hairpin-helix DNA-binding motif class 1" evidence="3">
    <location>
        <begin position="177"/>
        <end position="196"/>
    </location>
</feature>
<dbReference type="HOGENOM" id="CLU_052011_1_0_9"/>
<dbReference type="GO" id="GO:0015627">
    <property type="term" value="C:type II protein secretion system complex"/>
    <property type="evidence" value="ECO:0007669"/>
    <property type="project" value="TreeGrafter"/>
</dbReference>
<proteinExistence type="predicted"/>
<dbReference type="GO" id="GO:0003677">
    <property type="term" value="F:DNA binding"/>
    <property type="evidence" value="ECO:0007669"/>
    <property type="project" value="InterPro"/>
</dbReference>
<dbReference type="Pfam" id="PF12836">
    <property type="entry name" value="HHH_3"/>
    <property type="match status" value="1"/>
</dbReference>
<dbReference type="RefSeq" id="WP_047915243.1">
    <property type="nucleotide sequence ID" value="NZ_LN774769.1"/>
</dbReference>
<keyword evidence="2" id="KW-0472">Membrane</keyword>
<dbReference type="InterPro" id="IPR003583">
    <property type="entry name" value="Hlx-hairpin-Hlx_DNA-bd_motif"/>
</dbReference>